<proteinExistence type="inferred from homology"/>
<dbReference type="NCBIfam" id="NF033379">
    <property type="entry name" value="FrucBisAld_I"/>
    <property type="match status" value="1"/>
</dbReference>
<evidence type="ECO:0000313" key="7">
    <source>
        <dbReference type="EMBL" id="GAA3915754.1"/>
    </source>
</evidence>
<dbReference type="EMBL" id="BAAAZU010000003">
    <property type="protein sequence ID" value="GAA3915754.1"/>
    <property type="molecule type" value="Genomic_DNA"/>
</dbReference>
<dbReference type="InterPro" id="IPR000741">
    <property type="entry name" value="FBA_I"/>
</dbReference>
<dbReference type="Gene3D" id="3.20.20.70">
    <property type="entry name" value="Aldolase class I"/>
    <property type="match status" value="1"/>
</dbReference>
<reference evidence="8" key="1">
    <citation type="journal article" date="2019" name="Int. J. Syst. Evol. Microbiol.">
        <title>The Global Catalogue of Microorganisms (GCM) 10K type strain sequencing project: providing services to taxonomists for standard genome sequencing and annotation.</title>
        <authorList>
            <consortium name="The Broad Institute Genomics Platform"/>
            <consortium name="The Broad Institute Genome Sequencing Center for Infectious Disease"/>
            <person name="Wu L."/>
            <person name="Ma J."/>
        </authorList>
    </citation>
    <scope>NUCLEOTIDE SEQUENCE [LARGE SCALE GENOMIC DNA]</scope>
    <source>
        <strain evidence="8">JCM 16916</strain>
    </source>
</reference>
<comment type="pathway">
    <text evidence="1">Carbohydrate degradation; glycolysis; D-glyceraldehyde 3-phosphate and glycerone phosphate from D-glucose: step 4/4.</text>
</comment>
<dbReference type="CDD" id="cd00948">
    <property type="entry name" value="FBP_aldolase_I_a"/>
    <property type="match status" value="1"/>
</dbReference>
<evidence type="ECO:0000256" key="3">
    <source>
        <dbReference type="ARBA" id="ARBA00013068"/>
    </source>
</evidence>
<dbReference type="Proteomes" id="UP001501727">
    <property type="component" value="Unassembled WGS sequence"/>
</dbReference>
<gene>
    <name evidence="7" type="ORF">GCM10022229_06140</name>
</gene>
<protein>
    <recommendedName>
        <fullName evidence="3 6">Fructose-bisphosphate aldolase</fullName>
        <ecNumber evidence="3 6">4.1.2.13</ecNumber>
    </recommendedName>
</protein>
<organism evidence="7 8">
    <name type="scientific">Luteimonas lutimaris</name>
    <dbReference type="NCBI Taxonomy" id="698645"/>
    <lineage>
        <taxon>Bacteria</taxon>
        <taxon>Pseudomonadati</taxon>
        <taxon>Pseudomonadota</taxon>
        <taxon>Gammaproteobacteria</taxon>
        <taxon>Lysobacterales</taxon>
        <taxon>Lysobacteraceae</taxon>
        <taxon>Luteimonas</taxon>
    </lineage>
</organism>
<dbReference type="Pfam" id="PF00274">
    <property type="entry name" value="Glycolytic"/>
    <property type="match status" value="1"/>
</dbReference>
<comment type="similarity">
    <text evidence="2 6">Belongs to the class I fructose-bisphosphate aldolase family.</text>
</comment>
<dbReference type="EC" id="4.1.2.13" evidence="3 6"/>
<dbReference type="SUPFAM" id="SSF51569">
    <property type="entry name" value="Aldolase"/>
    <property type="match status" value="1"/>
</dbReference>
<name>A0ABP7M5R9_9GAMM</name>
<dbReference type="PROSITE" id="PS00158">
    <property type="entry name" value="ALDOLASE_CLASS_I"/>
    <property type="match status" value="1"/>
</dbReference>
<comment type="catalytic activity">
    <reaction evidence="6">
        <text>beta-D-fructose 1,6-bisphosphate = D-glyceraldehyde 3-phosphate + dihydroxyacetone phosphate</text>
        <dbReference type="Rhea" id="RHEA:14729"/>
        <dbReference type="ChEBI" id="CHEBI:32966"/>
        <dbReference type="ChEBI" id="CHEBI:57642"/>
        <dbReference type="ChEBI" id="CHEBI:59776"/>
        <dbReference type="EC" id="4.1.2.13"/>
    </reaction>
</comment>
<evidence type="ECO:0000256" key="1">
    <source>
        <dbReference type="ARBA" id="ARBA00004714"/>
    </source>
</evidence>
<evidence type="ECO:0000256" key="4">
    <source>
        <dbReference type="ARBA" id="ARBA00023152"/>
    </source>
</evidence>
<evidence type="ECO:0000313" key="8">
    <source>
        <dbReference type="Proteomes" id="UP001501727"/>
    </source>
</evidence>
<accession>A0ABP7M5R9</accession>
<evidence type="ECO:0000256" key="2">
    <source>
        <dbReference type="ARBA" id="ARBA00010387"/>
    </source>
</evidence>
<dbReference type="PANTHER" id="PTHR11627">
    <property type="entry name" value="FRUCTOSE-BISPHOSPHATE ALDOLASE"/>
    <property type="match status" value="1"/>
</dbReference>
<keyword evidence="5 6" id="KW-0456">Lyase</keyword>
<evidence type="ECO:0000256" key="5">
    <source>
        <dbReference type="ARBA" id="ARBA00023239"/>
    </source>
</evidence>
<dbReference type="InterPro" id="IPR013785">
    <property type="entry name" value="Aldolase_TIM"/>
</dbReference>
<keyword evidence="4 6" id="KW-0324">Glycolysis</keyword>
<comment type="caution">
    <text evidence="7">The sequence shown here is derived from an EMBL/GenBank/DDBJ whole genome shotgun (WGS) entry which is preliminary data.</text>
</comment>
<dbReference type="RefSeq" id="WP_344758463.1">
    <property type="nucleotide sequence ID" value="NZ_BAAAZU010000003.1"/>
</dbReference>
<sequence length="336" mass="36236">MSIEQLAETALAMVAPGKGIIAIDESTGTIAKRFAGVGIENTEENRRAYRELLLTTANLSEHISGAILFDETIRQSTKDGVPFAKYMADNGMIPGIKVDKGTHALAGFPGEVVTEGLDGLRARLEEYYKLGARFAKWRAVINIGDDIPSGTCIEANAHALARYAALCQEQGLVPMVEPEVLMDGNHDIETCFEVTEVTLRALFDALYQQNVALEGTILKASMVVPGKDCDEQASVDEVAEATLMCLKSTVPAILPGIVFLSGGQSDEDATAHLDAMNRLGPNPWPLSFSYGRAMQSAALKLWSQDLVNNYDQAQQTVFARARDNGLAALGQWDKAA</sequence>
<dbReference type="InterPro" id="IPR029768">
    <property type="entry name" value="Aldolase_I_AS"/>
</dbReference>
<evidence type="ECO:0000256" key="6">
    <source>
        <dbReference type="RuleBase" id="RU003994"/>
    </source>
</evidence>
<keyword evidence="8" id="KW-1185">Reference proteome</keyword>